<keyword evidence="16 17" id="KW-0539">Nucleus</keyword>
<gene>
    <name evidence="21" type="ORF">BEMITA_LOCUS9394</name>
</gene>
<keyword evidence="22" id="KW-1185">Reference proteome</keyword>
<comment type="cofactor">
    <cofactor evidence="17">
        <name>Mg(2+)</name>
        <dbReference type="ChEBI" id="CHEBI:18420"/>
    </cofactor>
    <text evidence="17">Binds 2 magnesium ions per subunit. They probably participate in the reaction catalyzed by the enzyme. May bind an additional third magnesium ion after substrate binding.</text>
</comment>
<evidence type="ECO:0000313" key="21">
    <source>
        <dbReference type="EMBL" id="CAH0390692.1"/>
    </source>
</evidence>
<reference evidence="21" key="1">
    <citation type="submission" date="2021-12" db="EMBL/GenBank/DDBJ databases">
        <authorList>
            <person name="King R."/>
        </authorList>
    </citation>
    <scope>NUCLEOTIDE SEQUENCE</scope>
</reference>
<dbReference type="CDD" id="cd09857">
    <property type="entry name" value="PIN_EXO1"/>
    <property type="match status" value="1"/>
</dbReference>
<comment type="function">
    <text evidence="17">5'-&gt;3' double-stranded DNA exonuclease which may also possess a cryptic 3'-&gt;5' double-stranded DNA exonuclease activity. Functions in DNA mismatch repair.</text>
</comment>
<dbReference type="Gene3D" id="1.10.150.20">
    <property type="entry name" value="5' to 3' exonuclease, C-terminal subdomain"/>
    <property type="match status" value="1"/>
</dbReference>
<evidence type="ECO:0000256" key="11">
    <source>
        <dbReference type="ARBA" id="ARBA00022839"/>
    </source>
</evidence>
<evidence type="ECO:0000256" key="16">
    <source>
        <dbReference type="ARBA" id="ARBA00023242"/>
    </source>
</evidence>
<feature type="domain" description="XPG N-terminal" evidence="20">
    <location>
        <begin position="1"/>
        <end position="99"/>
    </location>
</feature>
<comment type="subcellular location">
    <subcellularLocation>
        <location evidence="1 17">Nucleus</location>
    </subcellularLocation>
</comment>
<dbReference type="FunFam" id="3.40.50.1010:FF:000002">
    <property type="entry name" value="Exonuclease 1, putative"/>
    <property type="match status" value="1"/>
</dbReference>
<keyword evidence="15 17" id="KW-0234">DNA repair</keyword>
<dbReference type="PANTHER" id="PTHR11081">
    <property type="entry name" value="FLAP ENDONUCLEASE FAMILY MEMBER"/>
    <property type="match status" value="1"/>
</dbReference>
<dbReference type="GO" id="GO:0003677">
    <property type="term" value="F:DNA binding"/>
    <property type="evidence" value="ECO:0007669"/>
    <property type="project" value="UniProtKB-UniRule"/>
</dbReference>
<evidence type="ECO:0000256" key="14">
    <source>
        <dbReference type="ARBA" id="ARBA00023125"/>
    </source>
</evidence>
<feature type="region of interest" description="Disordered" evidence="18">
    <location>
        <begin position="655"/>
        <end position="724"/>
    </location>
</feature>
<comment type="similarity">
    <text evidence="2 17">Belongs to the XPG/RAD2 endonuclease family. EXO1 subfamily.</text>
</comment>
<evidence type="ECO:0000256" key="1">
    <source>
        <dbReference type="ARBA" id="ARBA00004123"/>
    </source>
</evidence>
<dbReference type="GO" id="GO:0046872">
    <property type="term" value="F:metal ion binding"/>
    <property type="evidence" value="ECO:0007669"/>
    <property type="project" value="UniProtKB-UniRule"/>
</dbReference>
<dbReference type="InterPro" id="IPR044752">
    <property type="entry name" value="PIN-like_EXO1"/>
</dbReference>
<evidence type="ECO:0000259" key="20">
    <source>
        <dbReference type="SMART" id="SM00485"/>
    </source>
</evidence>
<dbReference type="SMART" id="SM00485">
    <property type="entry name" value="XPGN"/>
    <property type="match status" value="1"/>
</dbReference>
<keyword evidence="7" id="KW-0255">Endonuclease</keyword>
<dbReference type="InterPro" id="IPR037315">
    <property type="entry name" value="EXO1_H3TH"/>
</dbReference>
<dbReference type="SUPFAM" id="SSF88723">
    <property type="entry name" value="PIN domain-like"/>
    <property type="match status" value="1"/>
</dbReference>
<evidence type="ECO:0000256" key="4">
    <source>
        <dbReference type="ARBA" id="ARBA00022553"/>
    </source>
</evidence>
<feature type="region of interest" description="Disordered" evidence="18">
    <location>
        <begin position="827"/>
        <end position="863"/>
    </location>
</feature>
<organism evidence="21 22">
    <name type="scientific">Bemisia tabaci</name>
    <name type="common">Sweetpotato whitefly</name>
    <name type="synonym">Aleurodes tabaci</name>
    <dbReference type="NCBI Taxonomy" id="7038"/>
    <lineage>
        <taxon>Eukaryota</taxon>
        <taxon>Metazoa</taxon>
        <taxon>Ecdysozoa</taxon>
        <taxon>Arthropoda</taxon>
        <taxon>Hexapoda</taxon>
        <taxon>Insecta</taxon>
        <taxon>Pterygota</taxon>
        <taxon>Neoptera</taxon>
        <taxon>Paraneoptera</taxon>
        <taxon>Hemiptera</taxon>
        <taxon>Sternorrhyncha</taxon>
        <taxon>Aleyrodoidea</taxon>
        <taxon>Aleyrodidae</taxon>
        <taxon>Aleyrodinae</taxon>
        <taxon>Bemisia</taxon>
    </lineage>
</organism>
<dbReference type="Proteomes" id="UP001152759">
    <property type="component" value="Chromosome 5"/>
</dbReference>
<dbReference type="PANTHER" id="PTHR11081:SF8">
    <property type="entry name" value="EXONUCLEASE 1"/>
    <property type="match status" value="1"/>
</dbReference>
<feature type="compositionally biased region" description="Polar residues" evidence="18">
    <location>
        <begin position="658"/>
        <end position="681"/>
    </location>
</feature>
<dbReference type="GO" id="GO:0006298">
    <property type="term" value="P:mismatch repair"/>
    <property type="evidence" value="ECO:0007669"/>
    <property type="project" value="TreeGrafter"/>
</dbReference>
<dbReference type="SMART" id="SM00279">
    <property type="entry name" value="HhH2"/>
    <property type="match status" value="1"/>
</dbReference>
<dbReference type="PROSITE" id="PS00842">
    <property type="entry name" value="XPG_2"/>
    <property type="match status" value="1"/>
</dbReference>
<dbReference type="FunFam" id="1.10.150.20:FF:000011">
    <property type="entry name" value="exonuclease 1"/>
    <property type="match status" value="1"/>
</dbReference>
<dbReference type="InterPro" id="IPR008918">
    <property type="entry name" value="HhH2"/>
</dbReference>
<feature type="compositionally biased region" description="Low complexity" evidence="18">
    <location>
        <begin position="694"/>
        <end position="724"/>
    </location>
</feature>
<dbReference type="GO" id="GO:0006310">
    <property type="term" value="P:DNA recombination"/>
    <property type="evidence" value="ECO:0007669"/>
    <property type="project" value="TreeGrafter"/>
</dbReference>
<evidence type="ECO:0000256" key="9">
    <source>
        <dbReference type="ARBA" id="ARBA00022769"/>
    </source>
</evidence>
<dbReference type="AlphaFoldDB" id="A0A9P0F5L8"/>
<feature type="compositionally biased region" description="Basic and acidic residues" evidence="18">
    <location>
        <begin position="765"/>
        <end position="779"/>
    </location>
</feature>
<dbReference type="GO" id="GO:0005634">
    <property type="term" value="C:nucleus"/>
    <property type="evidence" value="ECO:0007669"/>
    <property type="project" value="UniProtKB-SubCell"/>
</dbReference>
<dbReference type="InterPro" id="IPR006086">
    <property type="entry name" value="XPG-I_dom"/>
</dbReference>
<evidence type="ECO:0000256" key="15">
    <source>
        <dbReference type="ARBA" id="ARBA00023204"/>
    </source>
</evidence>
<accession>A0A9P0F5L8</accession>
<feature type="region of interest" description="Disordered" evidence="18">
    <location>
        <begin position="737"/>
        <end position="793"/>
    </location>
</feature>
<dbReference type="Pfam" id="PF00867">
    <property type="entry name" value="XPG_I"/>
    <property type="match status" value="1"/>
</dbReference>
<evidence type="ECO:0000256" key="13">
    <source>
        <dbReference type="ARBA" id="ARBA00022881"/>
    </source>
</evidence>
<dbReference type="SUPFAM" id="SSF47807">
    <property type="entry name" value="5' to 3' exonuclease, C-terminal subdomain"/>
    <property type="match status" value="1"/>
</dbReference>
<feature type="compositionally biased region" description="Polar residues" evidence="18">
    <location>
        <begin position="580"/>
        <end position="590"/>
    </location>
</feature>
<keyword evidence="8 17" id="KW-0227">DNA damage</keyword>
<evidence type="ECO:0000256" key="12">
    <source>
        <dbReference type="ARBA" id="ARBA00022842"/>
    </source>
</evidence>
<evidence type="ECO:0000256" key="2">
    <source>
        <dbReference type="ARBA" id="ARBA00010563"/>
    </source>
</evidence>
<dbReference type="InterPro" id="IPR029060">
    <property type="entry name" value="PIN-like_dom_sf"/>
</dbReference>
<keyword evidence="4" id="KW-0597">Phosphoprotein</keyword>
<dbReference type="Pfam" id="PF00752">
    <property type="entry name" value="XPG_N"/>
    <property type="match status" value="1"/>
</dbReference>
<dbReference type="PROSITE" id="PS00841">
    <property type="entry name" value="XPG_1"/>
    <property type="match status" value="1"/>
</dbReference>
<keyword evidence="14 17" id="KW-0238">DNA-binding</keyword>
<evidence type="ECO:0000256" key="17">
    <source>
        <dbReference type="RuleBase" id="RU910737"/>
    </source>
</evidence>
<dbReference type="Gene3D" id="3.40.50.1010">
    <property type="entry name" value="5'-nuclease"/>
    <property type="match status" value="1"/>
</dbReference>
<feature type="region of interest" description="Disordered" evidence="18">
    <location>
        <begin position="445"/>
        <end position="482"/>
    </location>
</feature>
<keyword evidence="12 17" id="KW-0460">Magnesium</keyword>
<feature type="compositionally biased region" description="Polar residues" evidence="18">
    <location>
        <begin position="831"/>
        <end position="846"/>
    </location>
</feature>
<keyword evidence="13 17" id="KW-0267">Excision nuclease</keyword>
<evidence type="ECO:0000313" key="22">
    <source>
        <dbReference type="Proteomes" id="UP001152759"/>
    </source>
</evidence>
<feature type="region of interest" description="Disordered" evidence="18">
    <location>
        <begin position="547"/>
        <end position="641"/>
    </location>
</feature>
<dbReference type="SMART" id="SM00484">
    <property type="entry name" value="XPGI"/>
    <property type="match status" value="1"/>
</dbReference>
<dbReference type="EC" id="3.1.-.-" evidence="17"/>
<keyword evidence="5 17" id="KW-0540">Nuclease</keyword>
<dbReference type="KEGG" id="btab:109040796"/>
<evidence type="ECO:0000259" key="19">
    <source>
        <dbReference type="SMART" id="SM00484"/>
    </source>
</evidence>
<dbReference type="InterPro" id="IPR006084">
    <property type="entry name" value="XPG/Rad2"/>
</dbReference>
<dbReference type="CDD" id="cd09908">
    <property type="entry name" value="H3TH_EXO1"/>
    <property type="match status" value="1"/>
</dbReference>
<dbReference type="GO" id="GO:0035312">
    <property type="term" value="F:5'-3' DNA exonuclease activity"/>
    <property type="evidence" value="ECO:0007669"/>
    <property type="project" value="UniProtKB-UniRule"/>
</dbReference>
<dbReference type="InterPro" id="IPR019974">
    <property type="entry name" value="XPG_CS"/>
</dbReference>
<protein>
    <recommendedName>
        <fullName evidence="3 17">Exonuclease 1</fullName>
        <ecNumber evidence="17">3.1.-.-</ecNumber>
    </recommendedName>
</protein>
<keyword evidence="9 17" id="KW-0228">DNA excision</keyword>
<evidence type="ECO:0000256" key="8">
    <source>
        <dbReference type="ARBA" id="ARBA00022763"/>
    </source>
</evidence>
<dbReference type="PRINTS" id="PR00853">
    <property type="entry name" value="XPGRADSUPER"/>
</dbReference>
<dbReference type="GO" id="GO:0017108">
    <property type="term" value="F:5'-flap endonuclease activity"/>
    <property type="evidence" value="ECO:0007669"/>
    <property type="project" value="TreeGrafter"/>
</dbReference>
<proteinExistence type="inferred from homology"/>
<sequence length="880" mass="99083">MGITGLIPFLEKASQPVNISQFSGCTVAVDAYCWLHKGAFACAEKLARGDHTDQYVYYCMKYVNMLLHHNIKPILVFDGGHLNAKADTEKKRRESREVNRRKAAELLRLDRPNEAKTFLRRCVDVTHEMALNLIQECRSRNVDCIVAPFEADAQLAYFSLNDIADIVITEDSDLLLFGCKKVLFKMDVNGNGLLVDQKKLHLAMGIRESAFSLEKFRHMCILSGCDYLPSLPGIGLAKACRFITRSIEPDIHKALTRLPTHLNMSQLSVTPEYRDKFVEADLVFKHQPVFDPFKRKIVPLTDPPEDVSLSDLWVLRPDDQAEQLALGNLNPFSLKKMDDWHPNAKEKQLKRSKSWNGKAPHKSIWSPDFLEALKKKREEIEKKKKAGSAFVIPSTLGKQVVQKAQTPTKKRVSEDFEDEKKQFIEMYGSYEQPAKRLRMEDHGLDEPIEEDDSPIKPKTPVRVPFSKSEVSPVKQSKSTSKHKRTVLDDNIILVSGYFCNSPEPEPEIKQNSQEIESSQDFLDEPIEDLAELDRTCQAAELLSSYHRKPLVDIKNTSPPTSPEKMKLSDLSPPPSPELITSKSAKPSMNPFSKKCRGQKDENESLLDTIDEKTQEAVEETKRDMICAKNRSSNSESKSRTLEILDSSKIDSSCEKNKSFNTEIDISNRGTRGVSHENSSNKKLARQDVESKPFSSSSTILEELSTTSSQLNNTNSNGGSAGNFNWAKKFDKYRSSTIRYQKSPASSQEFKSPAQNCSTTSPSKTQPEEVCKDTPVKIDSNDTSLSEKSQNEEVDTFPIKEHSFLRPTLSQESDEGFCSPSMEVKSKKGTFSLKQATPTSTRKSLTPSACRRVGLSKKSPTTDLKQSSLKSFLFKPKPKLN</sequence>
<evidence type="ECO:0000256" key="3">
    <source>
        <dbReference type="ARBA" id="ARBA00020324"/>
    </source>
</evidence>
<feature type="compositionally biased region" description="Basic and acidic residues" evidence="18">
    <location>
        <begin position="609"/>
        <end position="625"/>
    </location>
</feature>
<keyword evidence="10 17" id="KW-0378">Hydrolase</keyword>
<dbReference type="EMBL" id="OU963866">
    <property type="protein sequence ID" value="CAH0390692.1"/>
    <property type="molecule type" value="Genomic_DNA"/>
</dbReference>
<keyword evidence="11 17" id="KW-0269">Exonuclease</keyword>
<evidence type="ECO:0000256" key="10">
    <source>
        <dbReference type="ARBA" id="ARBA00022801"/>
    </source>
</evidence>
<evidence type="ECO:0000256" key="7">
    <source>
        <dbReference type="ARBA" id="ARBA00022759"/>
    </source>
</evidence>
<evidence type="ECO:0000256" key="18">
    <source>
        <dbReference type="SAM" id="MobiDB-lite"/>
    </source>
</evidence>
<evidence type="ECO:0000256" key="6">
    <source>
        <dbReference type="ARBA" id="ARBA00022723"/>
    </source>
</evidence>
<evidence type="ECO:0000256" key="5">
    <source>
        <dbReference type="ARBA" id="ARBA00022722"/>
    </source>
</evidence>
<keyword evidence="6 17" id="KW-0479">Metal-binding</keyword>
<dbReference type="InterPro" id="IPR006085">
    <property type="entry name" value="XPG_DNA_repair_N"/>
</dbReference>
<name>A0A9P0F5L8_BEMTA</name>
<feature type="domain" description="XPG-I" evidence="19">
    <location>
        <begin position="138"/>
        <end position="211"/>
    </location>
</feature>
<dbReference type="InterPro" id="IPR036279">
    <property type="entry name" value="5-3_exonuclease_C_sf"/>
</dbReference>
<feature type="compositionally biased region" description="Polar residues" evidence="18">
    <location>
        <begin position="737"/>
        <end position="764"/>
    </location>
</feature>